<comment type="caution">
    <text evidence="2">The sequence shown here is derived from an EMBL/GenBank/DDBJ whole genome shotgun (WGS) entry which is preliminary data.</text>
</comment>
<evidence type="ECO:0000313" key="3">
    <source>
        <dbReference type="Proteomes" id="UP000326759"/>
    </source>
</evidence>
<feature type="region of interest" description="Disordered" evidence="1">
    <location>
        <begin position="233"/>
        <end position="301"/>
    </location>
</feature>
<evidence type="ECO:0000256" key="1">
    <source>
        <dbReference type="SAM" id="MobiDB-lite"/>
    </source>
</evidence>
<dbReference type="PANTHER" id="PTHR10773">
    <property type="entry name" value="DNA-DIRECTED RNA POLYMERASES I, II, AND III SUBUNIT RPABC2"/>
    <property type="match status" value="1"/>
</dbReference>
<dbReference type="PANTHER" id="PTHR10773:SF19">
    <property type="match status" value="1"/>
</dbReference>
<dbReference type="AlphaFoldDB" id="A0A5N5TME3"/>
<name>A0A5N5TME3_9CRUS</name>
<proteinExistence type="predicted"/>
<dbReference type="EMBL" id="SEYY01000419">
    <property type="protein sequence ID" value="KAB7507316.1"/>
    <property type="molecule type" value="Genomic_DNA"/>
</dbReference>
<gene>
    <name evidence="2" type="ORF">Anas_05826</name>
</gene>
<feature type="region of interest" description="Disordered" evidence="1">
    <location>
        <begin position="144"/>
        <end position="211"/>
    </location>
</feature>
<feature type="compositionally biased region" description="Basic and acidic residues" evidence="1">
    <location>
        <begin position="233"/>
        <end position="243"/>
    </location>
</feature>
<keyword evidence="3" id="KW-1185">Reference proteome</keyword>
<protein>
    <recommendedName>
        <fullName evidence="4">ZAD domain-containing protein</fullName>
    </recommendedName>
</protein>
<dbReference type="OrthoDB" id="434783at2759"/>
<accession>A0A5N5TME3</accession>
<dbReference type="Proteomes" id="UP000326759">
    <property type="component" value="Unassembled WGS sequence"/>
</dbReference>
<evidence type="ECO:0008006" key="4">
    <source>
        <dbReference type="Google" id="ProtNLM"/>
    </source>
</evidence>
<feature type="compositionally biased region" description="Low complexity" evidence="1">
    <location>
        <begin position="277"/>
        <end position="290"/>
    </location>
</feature>
<feature type="compositionally biased region" description="Basic and acidic residues" evidence="1">
    <location>
        <begin position="291"/>
        <end position="301"/>
    </location>
</feature>
<evidence type="ECO:0000313" key="2">
    <source>
        <dbReference type="EMBL" id="KAB7507316.1"/>
    </source>
</evidence>
<sequence length="541" mass="61149">MKSLLRDKTTSVCLICGHKGHHDIIVTNISTYLNSSGTSLANFLFKVVGEEPCYSLSQVVCKQCFLLLDRLDTYQSRSAEIIEYITSRYQDTKFEFLGSRQKISELIVSSLSNLKNFKNGTTLNVCDELSVTLFQENFSKAPLTPSNDAPIKKEQNITDDTTTKKRNLLGKNIGLKRRKRSPYNKNSNKNKNNNNNIDNGKNPDLTTDLHDLSPKSLSQLEICFSNVESLKIESEFSDSEKSSNGDITINSSKKRDPCKNAVDSSLNINDNDDDDTNTSNPTSNDSCSDSGGERHQKSNEEELENIEVKQHSAHNLVEETQDLEPNLTEALLVQNSLASNILQSFISTSLWMNSPETSNQAGFSSLTKQQQQRHILALQKQNGECDEDLTVESLGNAVGSINDKKRRLELKNTGQSYINTKGKLIEAKKVWPQDCSRCHLKCNGRLNEEMRSLVFAEYWGLGDYDRQREYLATHMEREERVGPSGHSRTVILYYLTLKNKKYQVCRQFFLKTLDVSEKASRIVLEKKLKGEFGVETSQQCL</sequence>
<reference evidence="2 3" key="1">
    <citation type="journal article" date="2019" name="PLoS Biol.">
        <title>Sex chromosomes control vertical transmission of feminizing Wolbachia symbionts in an isopod.</title>
        <authorList>
            <person name="Becking T."/>
            <person name="Chebbi M.A."/>
            <person name="Giraud I."/>
            <person name="Moumen B."/>
            <person name="Laverre T."/>
            <person name="Caubet Y."/>
            <person name="Peccoud J."/>
            <person name="Gilbert C."/>
            <person name="Cordaux R."/>
        </authorList>
    </citation>
    <scope>NUCLEOTIDE SEQUENCE [LARGE SCALE GENOMIC DNA]</scope>
    <source>
        <strain evidence="2">ANa2</strain>
        <tissue evidence="2">Whole body excluding digestive tract and cuticle</tissue>
    </source>
</reference>
<feature type="compositionally biased region" description="Basic residues" evidence="1">
    <location>
        <begin position="164"/>
        <end position="182"/>
    </location>
</feature>
<feature type="compositionally biased region" description="Low complexity" evidence="1">
    <location>
        <begin position="184"/>
        <end position="202"/>
    </location>
</feature>
<organism evidence="2 3">
    <name type="scientific">Armadillidium nasatum</name>
    <dbReference type="NCBI Taxonomy" id="96803"/>
    <lineage>
        <taxon>Eukaryota</taxon>
        <taxon>Metazoa</taxon>
        <taxon>Ecdysozoa</taxon>
        <taxon>Arthropoda</taxon>
        <taxon>Crustacea</taxon>
        <taxon>Multicrustacea</taxon>
        <taxon>Malacostraca</taxon>
        <taxon>Eumalacostraca</taxon>
        <taxon>Peracarida</taxon>
        <taxon>Isopoda</taxon>
        <taxon>Oniscidea</taxon>
        <taxon>Crinocheta</taxon>
        <taxon>Armadillidiidae</taxon>
        <taxon>Armadillidium</taxon>
    </lineage>
</organism>